<sequence length="255" mass="29743">MKQDEQFKHANYFTTNVECDQLNTADAEANRILLKIYGGIGDVLMCLPILRKLSELHIVDIALRNADNSDIGEWTEEIIQHNPYVNNVYTWNYWTTHLSELRIYRKVVVYNPFPYDQEMFYAQPTHRIDLAAELMGITDCNPHDINVHLTNEENVWAYNKLEFIKNPVIIQPTVLRDPWPNNMGKQIPLEIYPRLFKDFPELTFIGIGSTKGNNGDGMDLGEWDNYVSFMDQTTIRQAISLLKWSKFHIIPDSFL</sequence>
<gene>
    <name evidence="1" type="ORF">METZ01_LOCUS367096</name>
</gene>
<proteinExistence type="predicted"/>
<dbReference type="AlphaFoldDB" id="A0A382SXE9"/>
<protein>
    <submittedName>
        <fullName evidence="1">Uncharacterized protein</fullName>
    </submittedName>
</protein>
<reference evidence="1" key="1">
    <citation type="submission" date="2018-05" db="EMBL/GenBank/DDBJ databases">
        <authorList>
            <person name="Lanie J.A."/>
            <person name="Ng W.-L."/>
            <person name="Kazmierczak K.M."/>
            <person name="Andrzejewski T.M."/>
            <person name="Davidsen T.M."/>
            <person name="Wayne K.J."/>
            <person name="Tettelin H."/>
            <person name="Glass J.I."/>
            <person name="Rusch D."/>
            <person name="Podicherti R."/>
            <person name="Tsui H.-C.T."/>
            <person name="Winkler M.E."/>
        </authorList>
    </citation>
    <scope>NUCLEOTIDE SEQUENCE</scope>
</reference>
<evidence type="ECO:0000313" key="1">
    <source>
        <dbReference type="EMBL" id="SVD14242.1"/>
    </source>
</evidence>
<organism evidence="1">
    <name type="scientific">marine metagenome</name>
    <dbReference type="NCBI Taxonomy" id="408172"/>
    <lineage>
        <taxon>unclassified sequences</taxon>
        <taxon>metagenomes</taxon>
        <taxon>ecological metagenomes</taxon>
    </lineage>
</organism>
<dbReference type="Gene3D" id="3.40.50.2000">
    <property type="entry name" value="Glycogen Phosphorylase B"/>
    <property type="match status" value="1"/>
</dbReference>
<feature type="non-terminal residue" evidence="1">
    <location>
        <position position="1"/>
    </location>
</feature>
<accession>A0A382SXE9</accession>
<dbReference type="EMBL" id="UINC01132125">
    <property type="protein sequence ID" value="SVD14242.1"/>
    <property type="molecule type" value="Genomic_DNA"/>
</dbReference>
<dbReference type="SUPFAM" id="SSF53756">
    <property type="entry name" value="UDP-Glycosyltransferase/glycogen phosphorylase"/>
    <property type="match status" value="1"/>
</dbReference>
<feature type="non-terminal residue" evidence="1">
    <location>
        <position position="255"/>
    </location>
</feature>
<name>A0A382SXE9_9ZZZZ</name>